<dbReference type="Pfam" id="PF00046">
    <property type="entry name" value="Homeodomain"/>
    <property type="match status" value="1"/>
</dbReference>
<reference evidence="11 12" key="1">
    <citation type="submission" date="2024-06" db="EMBL/GenBank/DDBJ databases">
        <authorList>
            <person name="Pan Q."/>
            <person name="Wen M."/>
            <person name="Jouanno E."/>
            <person name="Zahm M."/>
            <person name="Klopp C."/>
            <person name="Cabau C."/>
            <person name="Louis A."/>
            <person name="Berthelot C."/>
            <person name="Parey E."/>
            <person name="Roest Crollius H."/>
            <person name="Montfort J."/>
            <person name="Robinson-Rechavi M."/>
            <person name="Bouchez O."/>
            <person name="Lampietro C."/>
            <person name="Lopez Roques C."/>
            <person name="Donnadieu C."/>
            <person name="Postlethwait J."/>
            <person name="Bobe J."/>
            <person name="Verreycken H."/>
            <person name="Guiguen Y."/>
        </authorList>
    </citation>
    <scope>NUCLEOTIDE SEQUENCE [LARGE SCALE GENOMIC DNA]</scope>
    <source>
        <strain evidence="11">Up_M1</strain>
        <tissue evidence="11">Testis</tissue>
    </source>
</reference>
<organism evidence="11 12">
    <name type="scientific">Umbra pygmaea</name>
    <name type="common">Eastern mudminnow</name>
    <dbReference type="NCBI Taxonomy" id="75934"/>
    <lineage>
        <taxon>Eukaryota</taxon>
        <taxon>Metazoa</taxon>
        <taxon>Chordata</taxon>
        <taxon>Craniata</taxon>
        <taxon>Vertebrata</taxon>
        <taxon>Euteleostomi</taxon>
        <taxon>Actinopterygii</taxon>
        <taxon>Neopterygii</taxon>
        <taxon>Teleostei</taxon>
        <taxon>Protacanthopterygii</taxon>
        <taxon>Esociformes</taxon>
        <taxon>Umbridae</taxon>
        <taxon>Umbra</taxon>
    </lineage>
</organism>
<evidence type="ECO:0000256" key="2">
    <source>
        <dbReference type="ARBA" id="ARBA00010341"/>
    </source>
</evidence>
<dbReference type="SMART" id="SM00389">
    <property type="entry name" value="HOX"/>
    <property type="match status" value="1"/>
</dbReference>
<dbReference type="InterPro" id="IPR017970">
    <property type="entry name" value="Homeobox_CS"/>
</dbReference>
<sequence>MSVSYLLEKNTGMYSNSMRTDTQTLNSQNFIQYGDFTGYHQVTGTSDPHAQTPGLWNPVYAAPWEEWSPHSQNACFPGFSPGTEQIGLNSPDLTYIQSPGLGTLPSLNSPSFDYSPDSQRRNSFDWIKCNSFNTVPGGKTRTKDKYRVVYTDQQRLDLEKEYQYSRYITIKRKTELALGLSLSERQVKIWFQNRRAKERKMTKKKLQVSTTTHTLTPPIMVDPNNCTMATSSSSSSLLSETPSINIKEEY</sequence>
<evidence type="ECO:0000256" key="6">
    <source>
        <dbReference type="ARBA" id="ARBA00023242"/>
    </source>
</evidence>
<dbReference type="Gene3D" id="1.10.10.60">
    <property type="entry name" value="Homeodomain-like"/>
    <property type="match status" value="1"/>
</dbReference>
<keyword evidence="6 7" id="KW-0539">Nucleus</keyword>
<gene>
    <name evidence="11" type="ORF">UPYG_G00214580</name>
</gene>
<accession>A0ABD0WKJ0</accession>
<dbReference type="Pfam" id="PF04731">
    <property type="entry name" value="Caudal_act"/>
    <property type="match status" value="1"/>
</dbReference>
<comment type="caution">
    <text evidence="11">The sequence shown here is derived from an EMBL/GenBank/DDBJ whole genome shotgun (WGS) entry which is preliminary data.</text>
</comment>
<dbReference type="FunFam" id="1.10.10.60:FF:000574">
    <property type="entry name" value="Homeobox protein CHOX-CAD2"/>
    <property type="match status" value="1"/>
</dbReference>
<dbReference type="EMBL" id="JAGEUA010000006">
    <property type="protein sequence ID" value="KAL0974039.1"/>
    <property type="molecule type" value="Genomic_DNA"/>
</dbReference>
<dbReference type="SUPFAM" id="SSF46689">
    <property type="entry name" value="Homeodomain-like"/>
    <property type="match status" value="1"/>
</dbReference>
<dbReference type="InterPro" id="IPR006820">
    <property type="entry name" value="Caudal_activation_dom"/>
</dbReference>
<dbReference type="InterPro" id="IPR047152">
    <property type="entry name" value="Caudal_homeobox"/>
</dbReference>
<evidence type="ECO:0000259" key="10">
    <source>
        <dbReference type="PROSITE" id="PS50071"/>
    </source>
</evidence>
<dbReference type="PANTHER" id="PTHR24332:SF16">
    <property type="entry name" value="HOMEOBOX PROTEIN CDX-1"/>
    <property type="match status" value="1"/>
</dbReference>
<feature type="domain" description="Homeobox" evidence="10">
    <location>
        <begin position="141"/>
        <end position="201"/>
    </location>
</feature>
<evidence type="ECO:0000313" key="11">
    <source>
        <dbReference type="EMBL" id="KAL0974039.1"/>
    </source>
</evidence>
<dbReference type="InterPro" id="IPR001356">
    <property type="entry name" value="HD"/>
</dbReference>
<evidence type="ECO:0000256" key="5">
    <source>
        <dbReference type="ARBA" id="ARBA00023155"/>
    </source>
</evidence>
<evidence type="ECO:0000256" key="8">
    <source>
        <dbReference type="RuleBase" id="RU000682"/>
    </source>
</evidence>
<dbReference type="InterPro" id="IPR009057">
    <property type="entry name" value="Homeodomain-like_sf"/>
</dbReference>
<proteinExistence type="inferred from homology"/>
<name>A0ABD0WKJ0_UMBPY</name>
<keyword evidence="3" id="KW-0217">Developmental protein</keyword>
<dbReference type="PROSITE" id="PS50071">
    <property type="entry name" value="HOMEOBOX_2"/>
    <property type="match status" value="1"/>
</dbReference>
<evidence type="ECO:0000313" key="12">
    <source>
        <dbReference type="Proteomes" id="UP001557470"/>
    </source>
</evidence>
<dbReference type="PROSITE" id="PS00027">
    <property type="entry name" value="HOMEOBOX_1"/>
    <property type="match status" value="1"/>
</dbReference>
<comment type="subcellular location">
    <subcellularLocation>
        <location evidence="1 7 8">Nucleus</location>
    </subcellularLocation>
</comment>
<dbReference type="PANTHER" id="PTHR24332">
    <property type="entry name" value="HOMEOBOX PROTEIN CDX"/>
    <property type="match status" value="1"/>
</dbReference>
<keyword evidence="5 7" id="KW-0371">Homeobox</keyword>
<protein>
    <recommendedName>
        <fullName evidence="10">Homeobox domain-containing protein</fullName>
    </recommendedName>
</protein>
<evidence type="ECO:0000256" key="1">
    <source>
        <dbReference type="ARBA" id="ARBA00004123"/>
    </source>
</evidence>
<keyword evidence="12" id="KW-1185">Reference proteome</keyword>
<dbReference type="Proteomes" id="UP001557470">
    <property type="component" value="Unassembled WGS sequence"/>
</dbReference>
<feature type="region of interest" description="Disordered" evidence="9">
    <location>
        <begin position="230"/>
        <end position="250"/>
    </location>
</feature>
<evidence type="ECO:0000256" key="3">
    <source>
        <dbReference type="ARBA" id="ARBA00022473"/>
    </source>
</evidence>
<keyword evidence="4 7" id="KW-0238">DNA-binding</keyword>
<evidence type="ECO:0000256" key="9">
    <source>
        <dbReference type="SAM" id="MobiDB-lite"/>
    </source>
</evidence>
<dbReference type="CDD" id="cd00086">
    <property type="entry name" value="homeodomain"/>
    <property type="match status" value="1"/>
</dbReference>
<feature type="DNA-binding region" description="Homeobox" evidence="7">
    <location>
        <begin position="143"/>
        <end position="202"/>
    </location>
</feature>
<evidence type="ECO:0000256" key="4">
    <source>
        <dbReference type="ARBA" id="ARBA00023125"/>
    </source>
</evidence>
<dbReference type="PRINTS" id="PR00024">
    <property type="entry name" value="HOMEOBOX"/>
</dbReference>
<dbReference type="GO" id="GO:0006357">
    <property type="term" value="P:regulation of transcription by RNA polymerase II"/>
    <property type="evidence" value="ECO:0007669"/>
    <property type="project" value="UniProtKB-ARBA"/>
</dbReference>
<dbReference type="GO" id="GO:0003677">
    <property type="term" value="F:DNA binding"/>
    <property type="evidence" value="ECO:0007669"/>
    <property type="project" value="UniProtKB-UniRule"/>
</dbReference>
<dbReference type="AlphaFoldDB" id="A0ABD0WKJ0"/>
<evidence type="ECO:0000256" key="7">
    <source>
        <dbReference type="PROSITE-ProRule" id="PRU00108"/>
    </source>
</evidence>
<comment type="similarity">
    <text evidence="2">Belongs to the Caudal homeobox family.</text>
</comment>
<dbReference type="InterPro" id="IPR020479">
    <property type="entry name" value="HD_metazoa"/>
</dbReference>
<dbReference type="GO" id="GO:0005634">
    <property type="term" value="C:nucleus"/>
    <property type="evidence" value="ECO:0007669"/>
    <property type="project" value="UniProtKB-SubCell"/>
</dbReference>